<organism evidence="2 3">
    <name type="scientific">Vibrio maritimus</name>
    <dbReference type="NCBI Taxonomy" id="990268"/>
    <lineage>
        <taxon>Bacteria</taxon>
        <taxon>Pseudomonadati</taxon>
        <taxon>Pseudomonadota</taxon>
        <taxon>Gammaproteobacteria</taxon>
        <taxon>Vibrionales</taxon>
        <taxon>Vibrionaceae</taxon>
        <taxon>Vibrio</taxon>
    </lineage>
</organism>
<dbReference type="AlphaFoldDB" id="A0A090S936"/>
<evidence type="ECO:0000259" key="1">
    <source>
        <dbReference type="Pfam" id="PF13521"/>
    </source>
</evidence>
<dbReference type="InterPro" id="IPR027417">
    <property type="entry name" value="P-loop_NTPase"/>
</dbReference>
<dbReference type="SUPFAM" id="SSF52540">
    <property type="entry name" value="P-loop containing nucleoside triphosphate hydrolases"/>
    <property type="match status" value="1"/>
</dbReference>
<name>A0A090S936_9VIBR</name>
<feature type="domain" description="NadR/Ttd14 AAA" evidence="1">
    <location>
        <begin position="2"/>
        <end position="135"/>
    </location>
</feature>
<dbReference type="Proteomes" id="UP000029228">
    <property type="component" value="Unassembled WGS sequence"/>
</dbReference>
<reference evidence="2 3" key="1">
    <citation type="submission" date="2014-09" db="EMBL/GenBank/DDBJ databases">
        <title>Vibrio maritimus JCM 19235. (C45) whole genome shotgun sequence.</title>
        <authorList>
            <person name="Sawabe T."/>
            <person name="Meirelles P."/>
            <person name="Nakanishi M."/>
            <person name="Sayaka M."/>
            <person name="Hattori M."/>
            <person name="Ohkuma M."/>
        </authorList>
    </citation>
    <scope>NUCLEOTIDE SEQUENCE [LARGE SCALE GENOMIC DNA]</scope>
    <source>
        <strain evidence="3">JCM19235</strain>
    </source>
</reference>
<dbReference type="EMBL" id="BBMR01000017">
    <property type="protein sequence ID" value="GAL23004.1"/>
    <property type="molecule type" value="Genomic_DNA"/>
</dbReference>
<comment type="caution">
    <text evidence="2">The sequence shown here is derived from an EMBL/GenBank/DDBJ whole genome shotgun (WGS) entry which is preliminary data.</text>
</comment>
<dbReference type="STRING" id="990268.JCM19235_1305"/>
<protein>
    <recommendedName>
        <fullName evidence="1">NadR/Ttd14 AAA domain-containing protein</fullName>
    </recommendedName>
</protein>
<dbReference type="InterPro" id="IPR038727">
    <property type="entry name" value="NadR/Ttd14_AAA_dom"/>
</dbReference>
<evidence type="ECO:0000313" key="3">
    <source>
        <dbReference type="Proteomes" id="UP000029228"/>
    </source>
</evidence>
<proteinExistence type="predicted"/>
<evidence type="ECO:0000313" key="2">
    <source>
        <dbReference type="EMBL" id="GAL23004.1"/>
    </source>
</evidence>
<dbReference type="Gene3D" id="3.40.50.300">
    <property type="entry name" value="P-loop containing nucleotide triphosphate hydrolases"/>
    <property type="match status" value="1"/>
</dbReference>
<dbReference type="OrthoDB" id="7351510at2"/>
<keyword evidence="3" id="KW-1185">Reference proteome</keyword>
<sequence length="202" mass="22828">MKIGFAGAHRTGKTTLAKKVAQELKLAYEAGSATPVFEQMGVNPTDDLSMNMRFHIQMGILDQFKALSADGEKLEFVTDRTPLDYIAYTVSELNTREYRELGDMGKASIRAYIRECLDQLHNLDVVFIVPPAIDIIYDSSKALCDRVIIDNIHALIMEYADQSEHPQIYVLDRSMVDLEDRAHYAKGVIQTLLSSKEISYFD</sequence>
<gene>
    <name evidence="2" type="ORF">JCM19235_1305</name>
</gene>
<accession>A0A090S936</accession>
<dbReference type="Pfam" id="PF13521">
    <property type="entry name" value="AAA_28"/>
    <property type="match status" value="1"/>
</dbReference>